<dbReference type="PROSITE" id="PS51257">
    <property type="entry name" value="PROKAR_LIPOPROTEIN"/>
    <property type="match status" value="1"/>
</dbReference>
<feature type="coiled-coil region" evidence="1">
    <location>
        <begin position="138"/>
        <end position="165"/>
    </location>
</feature>
<name>A0ABS1D1R1_9PROT</name>
<reference evidence="4 5" key="1">
    <citation type="journal article" date="2020" name="Microorganisms">
        <title>Osmotic Adaptation and Compatible Solute Biosynthesis of Phototrophic Bacteria as Revealed from Genome Analyses.</title>
        <authorList>
            <person name="Imhoff J.F."/>
            <person name="Rahn T."/>
            <person name="Kunzel S."/>
            <person name="Keller A."/>
            <person name="Neulinger S.C."/>
        </authorList>
    </citation>
    <scope>NUCLEOTIDE SEQUENCE [LARGE SCALE GENOMIC DNA]</scope>
    <source>
        <strain evidence="4 5">DSM 15382</strain>
    </source>
</reference>
<keyword evidence="1" id="KW-0175">Coiled coil</keyword>
<keyword evidence="3" id="KW-1133">Transmembrane helix</keyword>
<dbReference type="Proteomes" id="UP000697995">
    <property type="component" value="Unassembled WGS sequence"/>
</dbReference>
<proteinExistence type="predicted"/>
<feature type="transmembrane region" description="Helical" evidence="3">
    <location>
        <begin position="94"/>
        <end position="119"/>
    </location>
</feature>
<evidence type="ECO:0000256" key="3">
    <source>
        <dbReference type="SAM" id="Phobius"/>
    </source>
</evidence>
<sequence length="190" mass="19388">MRALATLRRRIGDWPPLTRDAGAAALVLAGLGCAQAMILLHVPVEALLAGPAVFAAWRLFGGRSALFGALVTAAAVAVALDPAARVAVWRLPVITTVALALGFLAVAFAVAALAAGAAARARAALRERRAKALVDACAQEAVSRIEAAHQRLARAEAEIAEARQQLALAGPGAAPPRDPFGDALRTEGGV</sequence>
<feature type="transmembrane region" description="Helical" evidence="3">
    <location>
        <begin position="21"/>
        <end position="38"/>
    </location>
</feature>
<keyword evidence="5" id="KW-1185">Reference proteome</keyword>
<dbReference type="EMBL" id="NRSG01000209">
    <property type="protein sequence ID" value="MBK1660761.1"/>
    <property type="molecule type" value="Genomic_DNA"/>
</dbReference>
<accession>A0ABS1D1R1</accession>
<evidence type="ECO:0000256" key="1">
    <source>
        <dbReference type="SAM" id="Coils"/>
    </source>
</evidence>
<organism evidence="4 5">
    <name type="scientific">Paracraurococcus ruber</name>
    <dbReference type="NCBI Taxonomy" id="77675"/>
    <lineage>
        <taxon>Bacteria</taxon>
        <taxon>Pseudomonadati</taxon>
        <taxon>Pseudomonadota</taxon>
        <taxon>Alphaproteobacteria</taxon>
        <taxon>Acetobacterales</taxon>
        <taxon>Roseomonadaceae</taxon>
        <taxon>Paracraurococcus</taxon>
    </lineage>
</organism>
<evidence type="ECO:0000313" key="5">
    <source>
        <dbReference type="Proteomes" id="UP000697995"/>
    </source>
</evidence>
<evidence type="ECO:0000313" key="4">
    <source>
        <dbReference type="EMBL" id="MBK1660761.1"/>
    </source>
</evidence>
<protein>
    <submittedName>
        <fullName evidence="4">Uncharacterized protein</fullName>
    </submittedName>
</protein>
<keyword evidence="3" id="KW-0472">Membrane</keyword>
<comment type="caution">
    <text evidence="4">The sequence shown here is derived from an EMBL/GenBank/DDBJ whole genome shotgun (WGS) entry which is preliminary data.</text>
</comment>
<dbReference type="RefSeq" id="WP_200306045.1">
    <property type="nucleotide sequence ID" value="NZ_NRSG01000209.1"/>
</dbReference>
<keyword evidence="3" id="KW-0812">Transmembrane</keyword>
<feature type="transmembrane region" description="Helical" evidence="3">
    <location>
        <begin position="67"/>
        <end position="88"/>
    </location>
</feature>
<feature type="region of interest" description="Disordered" evidence="2">
    <location>
        <begin position="169"/>
        <end position="190"/>
    </location>
</feature>
<evidence type="ECO:0000256" key="2">
    <source>
        <dbReference type="SAM" id="MobiDB-lite"/>
    </source>
</evidence>
<gene>
    <name evidence="4" type="ORF">CKO45_21290</name>
</gene>